<dbReference type="RefSeq" id="XP_002487029.1">
    <property type="nucleotide sequence ID" value="XM_002486984.1"/>
</dbReference>
<dbReference type="CDD" id="cd00067">
    <property type="entry name" value="GAL4"/>
    <property type="match status" value="1"/>
</dbReference>
<protein>
    <recommendedName>
        <fullName evidence="7">Zn(2)-C6 fungal-type domain-containing protein</fullName>
    </recommendedName>
</protein>
<feature type="region of interest" description="Disordered" evidence="6">
    <location>
        <begin position="141"/>
        <end position="170"/>
    </location>
</feature>
<dbReference type="Pfam" id="PF00172">
    <property type="entry name" value="Zn_clus"/>
    <property type="match status" value="1"/>
</dbReference>
<evidence type="ECO:0000256" key="4">
    <source>
        <dbReference type="ARBA" id="ARBA00023163"/>
    </source>
</evidence>
<feature type="compositionally biased region" description="Polar residues" evidence="6">
    <location>
        <begin position="158"/>
        <end position="170"/>
    </location>
</feature>
<evidence type="ECO:0000256" key="2">
    <source>
        <dbReference type="ARBA" id="ARBA00023015"/>
    </source>
</evidence>
<keyword evidence="2" id="KW-0805">Transcription regulation</keyword>
<dbReference type="EMBL" id="EQ962659">
    <property type="protein sequence ID" value="EED12918.1"/>
    <property type="molecule type" value="Genomic_DNA"/>
</dbReference>
<comment type="subcellular location">
    <subcellularLocation>
        <location evidence="1">Nucleus</location>
    </subcellularLocation>
</comment>
<keyword evidence="4" id="KW-0804">Transcription</keyword>
<dbReference type="PANTHER" id="PTHR37534">
    <property type="entry name" value="TRANSCRIPTIONAL ACTIVATOR PROTEIN UGA3"/>
    <property type="match status" value="1"/>
</dbReference>
<dbReference type="OrthoDB" id="2015447at2759"/>
<dbReference type="PhylomeDB" id="B8MR23"/>
<name>B8MR23_TALSN</name>
<reference evidence="9" key="1">
    <citation type="journal article" date="2015" name="Genome Announc.">
        <title>Genome sequence of the AIDS-associated pathogen Penicillium marneffei (ATCC18224) and its near taxonomic relative Talaromyces stipitatus (ATCC10500).</title>
        <authorList>
            <person name="Nierman W.C."/>
            <person name="Fedorova-Abrams N.D."/>
            <person name="Andrianopoulos A."/>
        </authorList>
    </citation>
    <scope>NUCLEOTIDE SEQUENCE [LARGE SCALE GENOMIC DNA]</scope>
    <source>
        <strain evidence="9">ATCC 10500 / CBS 375.48 / QM 6759 / NRRL 1006</strain>
    </source>
</reference>
<dbReference type="CDD" id="cd12148">
    <property type="entry name" value="fungal_TF_MHR"/>
    <property type="match status" value="1"/>
</dbReference>
<dbReference type="GO" id="GO:0008270">
    <property type="term" value="F:zinc ion binding"/>
    <property type="evidence" value="ECO:0007669"/>
    <property type="project" value="InterPro"/>
</dbReference>
<evidence type="ECO:0000256" key="6">
    <source>
        <dbReference type="SAM" id="MobiDB-lite"/>
    </source>
</evidence>
<dbReference type="AlphaFoldDB" id="B8MR23"/>
<dbReference type="InterPro" id="IPR021858">
    <property type="entry name" value="Fun_TF"/>
</dbReference>
<accession>B8MR23</accession>
<evidence type="ECO:0000259" key="7">
    <source>
        <dbReference type="Pfam" id="PF00172"/>
    </source>
</evidence>
<dbReference type="GO" id="GO:0005634">
    <property type="term" value="C:nucleus"/>
    <property type="evidence" value="ECO:0007669"/>
    <property type="project" value="UniProtKB-SubCell"/>
</dbReference>
<keyword evidence="3" id="KW-0238">DNA-binding</keyword>
<keyword evidence="5" id="KW-0539">Nucleus</keyword>
<dbReference type="HOGENOM" id="CLU_028540_1_1_1"/>
<dbReference type="InterPro" id="IPR036864">
    <property type="entry name" value="Zn2-C6_fun-type_DNA-bd_sf"/>
</dbReference>
<evidence type="ECO:0000256" key="3">
    <source>
        <dbReference type="ARBA" id="ARBA00023125"/>
    </source>
</evidence>
<dbReference type="InterPro" id="IPR001138">
    <property type="entry name" value="Zn2Cys6_DnaBD"/>
</dbReference>
<proteinExistence type="predicted"/>
<feature type="compositionally biased region" description="Basic and acidic residues" evidence="6">
    <location>
        <begin position="147"/>
        <end position="157"/>
    </location>
</feature>
<evidence type="ECO:0000313" key="8">
    <source>
        <dbReference type="EMBL" id="EED12918.1"/>
    </source>
</evidence>
<evidence type="ECO:0000313" key="9">
    <source>
        <dbReference type="Proteomes" id="UP000001745"/>
    </source>
</evidence>
<dbReference type="STRING" id="441959.B8MR23"/>
<dbReference type="Proteomes" id="UP000001745">
    <property type="component" value="Unassembled WGS sequence"/>
</dbReference>
<evidence type="ECO:0000256" key="5">
    <source>
        <dbReference type="ARBA" id="ARBA00023242"/>
    </source>
</evidence>
<organism evidence="8 9">
    <name type="scientific">Talaromyces stipitatus (strain ATCC 10500 / CBS 375.48 / QM 6759 / NRRL 1006)</name>
    <name type="common">Penicillium stipitatum</name>
    <dbReference type="NCBI Taxonomy" id="441959"/>
    <lineage>
        <taxon>Eukaryota</taxon>
        <taxon>Fungi</taxon>
        <taxon>Dikarya</taxon>
        <taxon>Ascomycota</taxon>
        <taxon>Pezizomycotina</taxon>
        <taxon>Eurotiomycetes</taxon>
        <taxon>Eurotiomycetidae</taxon>
        <taxon>Eurotiales</taxon>
        <taxon>Trichocomaceae</taxon>
        <taxon>Talaromyces</taxon>
        <taxon>Talaromyces sect. Talaromyces</taxon>
    </lineage>
</organism>
<dbReference type="eggNOG" id="ENOG502T1JF">
    <property type="taxonomic scope" value="Eukaryota"/>
</dbReference>
<sequence length="648" mass="74782">MSISSSNTRTNSLAFAKTDCHTCTAHRRQCDRKRPRCSTCSGKDILCGGYPMQLTWSRSESFQRRADLSFVRGDDPFYLEPLSFQASLHARSGFSRSVSQRYQKLEFVSKGISDQKQTSASCKPRTRRRLSSCYEIEPRVPSKQRSISRDTTDHEITSRSPLFTSSSGGTVNNEHIDVSDPFSMGFPHDCFFSSLEHWSLPPIENIGLEQAETCLPSDTRHDLERAAAPSPMDQVDSTFIDPRQLMVLRSPVLYEDLYGKYEQLLNMYDQEFCVIPLSGDIPSNPLRCRIETCHRSRSLLHAILAVSCYHARRQEKSGYLNSEIDDHYKAAQNLYHKDLDSDLTRTVHLLDTTMILFLFRATQSAFSNWTTHISDAGKLLHICGGPEFWANNRRVQAQVALLLWWDATIALISRQGCMLPYSYFESLLALENNKYWSFFDLVGCPRDLIIHLMQLTNLARENEQALSMRCTKFDPALVNNTRASISEWRNPSTPIDNNLPEEAMQQQRDRWNCTETWRYGLLIYITRVFLWNRESNPPNILVTYARLIFEHVQSCRRTSIVAKQAFFPLFLAGCETKDPFLRQSIREFCQYWDRRSGYNLFNSASSLLEEIWRERSVSSNDGVWWGSIIDKKQQACQLHGIQMRFCFG</sequence>
<keyword evidence="9" id="KW-1185">Reference proteome</keyword>
<feature type="domain" description="Zn(2)-C6 fungal-type" evidence="7">
    <location>
        <begin position="20"/>
        <end position="56"/>
    </location>
</feature>
<evidence type="ECO:0000256" key="1">
    <source>
        <dbReference type="ARBA" id="ARBA00004123"/>
    </source>
</evidence>
<dbReference type="OMA" id="LTWWDAI"/>
<dbReference type="Pfam" id="PF11951">
    <property type="entry name" value="Fungal_trans_2"/>
    <property type="match status" value="1"/>
</dbReference>
<dbReference type="GeneID" id="8100368"/>
<dbReference type="InParanoid" id="B8MR23"/>
<dbReference type="GO" id="GO:0000981">
    <property type="term" value="F:DNA-binding transcription factor activity, RNA polymerase II-specific"/>
    <property type="evidence" value="ECO:0007669"/>
    <property type="project" value="InterPro"/>
</dbReference>
<dbReference type="PANTHER" id="PTHR37534:SF46">
    <property type="entry name" value="ZN(II)2CYS6 TRANSCRIPTION FACTOR (EUROFUNG)"/>
    <property type="match status" value="1"/>
</dbReference>
<dbReference type="GO" id="GO:0003677">
    <property type="term" value="F:DNA binding"/>
    <property type="evidence" value="ECO:0007669"/>
    <property type="project" value="UniProtKB-KW"/>
</dbReference>
<dbReference type="VEuPathDB" id="FungiDB:TSTA_054290"/>
<dbReference type="SUPFAM" id="SSF57701">
    <property type="entry name" value="Zn2/Cys6 DNA-binding domain"/>
    <property type="match status" value="1"/>
</dbReference>
<gene>
    <name evidence="8" type="ORF">TSTA_054290</name>
</gene>